<evidence type="ECO:0008006" key="4">
    <source>
        <dbReference type="Google" id="ProtNLM"/>
    </source>
</evidence>
<dbReference type="InterPro" id="IPR021484">
    <property type="entry name" value="DUF3137"/>
</dbReference>
<keyword evidence="1" id="KW-1133">Transmembrane helix</keyword>
<proteinExistence type="predicted"/>
<sequence>MEELERKQILKKAILNYRLFFVLVPAFLFLFFLIFEIFSEYFPDIKEKYPEANLLFLAYFPLFFIALFFLNRYLNYLKKQNIKFENYIKEKLVSKFLKNYTYNPADGFGSNFINNVEIYAYYDFATHDLVKGFYKDTKFEFCIAETCENYTSVGGDFGKLINGLKKMKYELSKFTGVILGFAIDKNFKSKTIIVDKSYNTKINGKKEIFDNSTFNDEFRIFSDDAVEARYLLSFLDMEKIVNFQNTIGAGQASYAFINGKFYIFLNNYHFSYNPSLFFEVNEKDAINFAQNIKKVISFIDCFK</sequence>
<dbReference type="EMBL" id="PKHU01000002">
    <property type="protein sequence ID" value="PKZ29631.1"/>
    <property type="molecule type" value="Genomic_DNA"/>
</dbReference>
<feature type="transmembrane region" description="Helical" evidence="1">
    <location>
        <begin position="54"/>
        <end position="74"/>
    </location>
</feature>
<keyword evidence="1" id="KW-0472">Membrane</keyword>
<keyword evidence="1" id="KW-0812">Transmembrane</keyword>
<dbReference type="Proteomes" id="UP000234639">
    <property type="component" value="Unassembled WGS sequence"/>
</dbReference>
<evidence type="ECO:0000313" key="2">
    <source>
        <dbReference type="EMBL" id="PKZ29631.1"/>
    </source>
</evidence>
<reference evidence="2 3" key="1">
    <citation type="submission" date="2017-12" db="EMBL/GenBank/DDBJ databases">
        <title>Phylogenetic diversity of female urinary microbiome.</title>
        <authorList>
            <person name="Thomas-White K."/>
            <person name="Wolfe A.J."/>
        </authorList>
    </citation>
    <scope>NUCLEOTIDE SEQUENCE [LARGE SCALE GENOMIC DNA]</scope>
    <source>
        <strain evidence="2 3">UMB0112</strain>
    </source>
</reference>
<dbReference type="Pfam" id="PF11335">
    <property type="entry name" value="DUF3137"/>
    <property type="match status" value="1"/>
</dbReference>
<evidence type="ECO:0000313" key="3">
    <source>
        <dbReference type="Proteomes" id="UP000234639"/>
    </source>
</evidence>
<comment type="caution">
    <text evidence="2">The sequence shown here is derived from an EMBL/GenBank/DDBJ whole genome shotgun (WGS) entry which is preliminary data.</text>
</comment>
<organism evidence="2 3">
    <name type="scientific">Campylobacter ureolyticus</name>
    <dbReference type="NCBI Taxonomy" id="827"/>
    <lineage>
        <taxon>Bacteria</taxon>
        <taxon>Pseudomonadati</taxon>
        <taxon>Campylobacterota</taxon>
        <taxon>Epsilonproteobacteria</taxon>
        <taxon>Campylobacterales</taxon>
        <taxon>Campylobacteraceae</taxon>
        <taxon>Campylobacter</taxon>
    </lineage>
</organism>
<gene>
    <name evidence="2" type="ORF">CYJ41_01710</name>
</gene>
<dbReference type="AlphaFoldDB" id="A0A2I1NB91"/>
<feature type="transmembrane region" description="Helical" evidence="1">
    <location>
        <begin position="20"/>
        <end position="42"/>
    </location>
</feature>
<name>A0A2I1NB91_9BACT</name>
<protein>
    <recommendedName>
        <fullName evidence="4">Galanin</fullName>
    </recommendedName>
</protein>
<dbReference type="RefSeq" id="WP_101636651.1">
    <property type="nucleotide sequence ID" value="NZ_PKHU01000002.1"/>
</dbReference>
<accession>A0A2I1NB91</accession>
<evidence type="ECO:0000256" key="1">
    <source>
        <dbReference type="SAM" id="Phobius"/>
    </source>
</evidence>